<comment type="caution">
    <text evidence="1">The sequence shown here is derived from an EMBL/GenBank/DDBJ whole genome shotgun (WGS) entry which is preliminary data.</text>
</comment>
<evidence type="ECO:0000313" key="2">
    <source>
        <dbReference type="Proteomes" id="UP001500665"/>
    </source>
</evidence>
<dbReference type="Proteomes" id="UP001500665">
    <property type="component" value="Unassembled WGS sequence"/>
</dbReference>
<protein>
    <submittedName>
        <fullName evidence="1">Uncharacterized protein</fullName>
    </submittedName>
</protein>
<evidence type="ECO:0000313" key="1">
    <source>
        <dbReference type="EMBL" id="GAA0951802.1"/>
    </source>
</evidence>
<gene>
    <name evidence="1" type="ORF">GCM10009550_31830</name>
</gene>
<accession>A0ABN1R5C2</accession>
<organism evidence="1 2">
    <name type="scientific">Actinocorallia libanotica</name>
    <dbReference type="NCBI Taxonomy" id="46162"/>
    <lineage>
        <taxon>Bacteria</taxon>
        <taxon>Bacillati</taxon>
        <taxon>Actinomycetota</taxon>
        <taxon>Actinomycetes</taxon>
        <taxon>Streptosporangiales</taxon>
        <taxon>Thermomonosporaceae</taxon>
        <taxon>Actinocorallia</taxon>
    </lineage>
</organism>
<sequence>MIAALAITLISLLFFALYLWLVLTFGFRTRKTTFHSPSRSRVSRRQKRTLWIIGRKNDTRL</sequence>
<name>A0ABN1R5C2_9ACTN</name>
<keyword evidence="2" id="KW-1185">Reference proteome</keyword>
<dbReference type="EMBL" id="BAAAHH010000011">
    <property type="protein sequence ID" value="GAA0951802.1"/>
    <property type="molecule type" value="Genomic_DNA"/>
</dbReference>
<dbReference type="RefSeq" id="WP_344241432.1">
    <property type="nucleotide sequence ID" value="NZ_BAAAHH010000011.1"/>
</dbReference>
<proteinExistence type="predicted"/>
<reference evidence="1 2" key="1">
    <citation type="journal article" date="2019" name="Int. J. Syst. Evol. Microbiol.">
        <title>The Global Catalogue of Microorganisms (GCM) 10K type strain sequencing project: providing services to taxonomists for standard genome sequencing and annotation.</title>
        <authorList>
            <consortium name="The Broad Institute Genomics Platform"/>
            <consortium name="The Broad Institute Genome Sequencing Center for Infectious Disease"/>
            <person name="Wu L."/>
            <person name="Ma J."/>
        </authorList>
    </citation>
    <scope>NUCLEOTIDE SEQUENCE [LARGE SCALE GENOMIC DNA]</scope>
    <source>
        <strain evidence="1 2">JCM 10696</strain>
    </source>
</reference>